<dbReference type="Proteomes" id="UP000054166">
    <property type="component" value="Unassembled WGS sequence"/>
</dbReference>
<dbReference type="InterPro" id="IPR036397">
    <property type="entry name" value="RNaseH_sf"/>
</dbReference>
<feature type="non-terminal residue" evidence="2">
    <location>
        <position position="1"/>
    </location>
</feature>
<dbReference type="STRING" id="765440.A0A0C3AGM6"/>
<keyword evidence="3" id="KW-1185">Reference proteome</keyword>
<dbReference type="GO" id="GO:0003676">
    <property type="term" value="F:nucleic acid binding"/>
    <property type="evidence" value="ECO:0007669"/>
    <property type="project" value="InterPro"/>
</dbReference>
<dbReference type="AlphaFoldDB" id="A0A0C3AGM6"/>
<dbReference type="OrthoDB" id="2449121at2759"/>
<reference evidence="2 3" key="1">
    <citation type="submission" date="2014-04" db="EMBL/GenBank/DDBJ databases">
        <authorList>
            <consortium name="DOE Joint Genome Institute"/>
            <person name="Kuo A."/>
            <person name="Tarkka M."/>
            <person name="Buscot F."/>
            <person name="Kohler A."/>
            <person name="Nagy L.G."/>
            <person name="Floudas D."/>
            <person name="Copeland A."/>
            <person name="Barry K.W."/>
            <person name="Cichocki N."/>
            <person name="Veneault-Fourrey C."/>
            <person name="LaButti K."/>
            <person name="Lindquist E.A."/>
            <person name="Lipzen A."/>
            <person name="Lundell T."/>
            <person name="Morin E."/>
            <person name="Murat C."/>
            <person name="Sun H."/>
            <person name="Tunlid A."/>
            <person name="Henrissat B."/>
            <person name="Grigoriev I.V."/>
            <person name="Hibbett D.S."/>
            <person name="Martin F."/>
            <person name="Nordberg H.P."/>
            <person name="Cantor M.N."/>
            <person name="Hua S.X."/>
        </authorList>
    </citation>
    <scope>NUCLEOTIDE SEQUENCE [LARGE SCALE GENOMIC DNA]</scope>
    <source>
        <strain evidence="2 3">F 1598</strain>
    </source>
</reference>
<evidence type="ECO:0008006" key="4">
    <source>
        <dbReference type="Google" id="ProtNLM"/>
    </source>
</evidence>
<keyword evidence="1" id="KW-0812">Transmembrane</keyword>
<organism evidence="2 3">
    <name type="scientific">Piloderma croceum (strain F 1598)</name>
    <dbReference type="NCBI Taxonomy" id="765440"/>
    <lineage>
        <taxon>Eukaryota</taxon>
        <taxon>Fungi</taxon>
        <taxon>Dikarya</taxon>
        <taxon>Basidiomycota</taxon>
        <taxon>Agaricomycotina</taxon>
        <taxon>Agaricomycetes</taxon>
        <taxon>Agaricomycetidae</taxon>
        <taxon>Atheliales</taxon>
        <taxon>Atheliaceae</taxon>
        <taxon>Piloderma</taxon>
    </lineage>
</organism>
<name>A0A0C3AGM6_PILCF</name>
<dbReference type="HOGENOM" id="CLU_005726_3_0_1"/>
<reference evidence="3" key="2">
    <citation type="submission" date="2015-01" db="EMBL/GenBank/DDBJ databases">
        <title>Evolutionary Origins and Diversification of the Mycorrhizal Mutualists.</title>
        <authorList>
            <consortium name="DOE Joint Genome Institute"/>
            <consortium name="Mycorrhizal Genomics Consortium"/>
            <person name="Kohler A."/>
            <person name="Kuo A."/>
            <person name="Nagy L.G."/>
            <person name="Floudas D."/>
            <person name="Copeland A."/>
            <person name="Barry K.W."/>
            <person name="Cichocki N."/>
            <person name="Veneault-Fourrey C."/>
            <person name="LaButti K."/>
            <person name="Lindquist E.A."/>
            <person name="Lipzen A."/>
            <person name="Lundell T."/>
            <person name="Morin E."/>
            <person name="Murat C."/>
            <person name="Riley R."/>
            <person name="Ohm R."/>
            <person name="Sun H."/>
            <person name="Tunlid A."/>
            <person name="Henrissat B."/>
            <person name="Grigoriev I.V."/>
            <person name="Hibbett D.S."/>
            <person name="Martin F."/>
        </authorList>
    </citation>
    <scope>NUCLEOTIDE SEQUENCE [LARGE SCALE GENOMIC DNA]</scope>
    <source>
        <strain evidence="3">F 1598</strain>
    </source>
</reference>
<dbReference type="InParanoid" id="A0A0C3AGM6"/>
<feature type="transmembrane region" description="Helical" evidence="1">
    <location>
        <begin position="259"/>
        <end position="277"/>
    </location>
</feature>
<evidence type="ECO:0000313" key="2">
    <source>
        <dbReference type="EMBL" id="KIM72958.1"/>
    </source>
</evidence>
<proteinExistence type="predicted"/>
<dbReference type="EMBL" id="KN833099">
    <property type="protein sequence ID" value="KIM72958.1"/>
    <property type="molecule type" value="Genomic_DNA"/>
</dbReference>
<dbReference type="Gene3D" id="3.30.420.10">
    <property type="entry name" value="Ribonuclease H-like superfamily/Ribonuclease H"/>
    <property type="match status" value="1"/>
</dbReference>
<keyword evidence="1" id="KW-1133">Transmembrane helix</keyword>
<dbReference type="PANTHER" id="PTHR35871:SF1">
    <property type="entry name" value="CXC1-LIKE CYSTEINE CLUSTER ASSOCIATED WITH KDZ TRANSPOSASES DOMAIN-CONTAINING PROTEIN"/>
    <property type="match status" value="1"/>
</dbReference>
<dbReference type="PANTHER" id="PTHR35871">
    <property type="entry name" value="EXPRESSED PROTEIN"/>
    <property type="match status" value="1"/>
</dbReference>
<keyword evidence="1" id="KW-0472">Membrane</keyword>
<evidence type="ECO:0000256" key="1">
    <source>
        <dbReference type="SAM" id="Phobius"/>
    </source>
</evidence>
<accession>A0A0C3AGM6</accession>
<sequence>VTDSRKIIYPGKNHDGWWDLKQLMDQMTHAIDIFEHLHPDKVAIWLFDCSSAHEGLAEDALNVNNMNVNPGGKQRHLRITTIPANNPPPKPGRLDTRGQLQDMVYPADHPDPNLRGLAKGMKAVLQERESVWDELVANCNGREAASTPVSDWCCMYRVLSLQEDFATEKPMLQHYIESRGHVCMFLPKFHCELNPIEMLWGYAKYRKSLICYIYCYSFFSGYRNISDGKFATAKRIVPECLDMCDTLTIRWFFRKAWRYMDAYSCVLVFSIAVGIYVCAI</sequence>
<evidence type="ECO:0000313" key="3">
    <source>
        <dbReference type="Proteomes" id="UP000054166"/>
    </source>
</evidence>
<protein>
    <recommendedName>
        <fullName evidence="4">Tc1-like transposase DDE domain-containing protein</fullName>
    </recommendedName>
</protein>
<gene>
    <name evidence="2" type="ORF">PILCRDRAFT_81505</name>
</gene>